<dbReference type="Proteomes" id="UP000654918">
    <property type="component" value="Unassembled WGS sequence"/>
</dbReference>
<proteinExistence type="predicted"/>
<comment type="subcellular location">
    <subcellularLocation>
        <location evidence="2">Endoplasmic reticulum</location>
    </subcellularLocation>
    <subcellularLocation>
        <location evidence="3">Membrane</location>
    </subcellularLocation>
    <subcellularLocation>
        <location evidence="1">Mitochondrion</location>
    </subcellularLocation>
</comment>
<keyword evidence="6" id="KW-0472">Membrane</keyword>
<dbReference type="AlphaFoldDB" id="A0A8H6MS78"/>
<feature type="compositionally biased region" description="Polar residues" evidence="7">
    <location>
        <begin position="57"/>
        <end position="66"/>
    </location>
</feature>
<dbReference type="InterPro" id="IPR029058">
    <property type="entry name" value="AB_hydrolase_fold"/>
</dbReference>
<evidence type="ECO:0000256" key="3">
    <source>
        <dbReference type="ARBA" id="ARBA00004370"/>
    </source>
</evidence>
<evidence type="ECO:0000256" key="4">
    <source>
        <dbReference type="ARBA" id="ARBA00022824"/>
    </source>
</evidence>
<dbReference type="EMBL" id="WIGO01000650">
    <property type="protein sequence ID" value="KAF6807094.1"/>
    <property type="molecule type" value="Genomic_DNA"/>
</dbReference>
<keyword evidence="4" id="KW-0256">Endoplasmic reticulum</keyword>
<accession>A0A8H6MS78</accession>
<evidence type="ECO:0000313" key="8">
    <source>
        <dbReference type="EMBL" id="KAF6807094.1"/>
    </source>
</evidence>
<dbReference type="Gene3D" id="3.40.50.1820">
    <property type="entry name" value="alpha/beta hydrolase"/>
    <property type="match status" value="1"/>
</dbReference>
<dbReference type="SUPFAM" id="SSF53474">
    <property type="entry name" value="alpha/beta-Hydrolases"/>
    <property type="match status" value="1"/>
</dbReference>
<dbReference type="InterPro" id="IPR052374">
    <property type="entry name" value="SERAC1"/>
</dbReference>
<dbReference type="PANTHER" id="PTHR48182">
    <property type="entry name" value="PROTEIN SERAC1"/>
    <property type="match status" value="1"/>
</dbReference>
<dbReference type="GO" id="GO:0005783">
    <property type="term" value="C:endoplasmic reticulum"/>
    <property type="evidence" value="ECO:0007669"/>
    <property type="project" value="UniProtKB-SubCell"/>
</dbReference>
<evidence type="ECO:0000256" key="5">
    <source>
        <dbReference type="ARBA" id="ARBA00023128"/>
    </source>
</evidence>
<dbReference type="GO" id="GO:0005739">
    <property type="term" value="C:mitochondrion"/>
    <property type="evidence" value="ECO:0007669"/>
    <property type="project" value="UniProtKB-SubCell"/>
</dbReference>
<comment type="caution">
    <text evidence="8">The sequence shown here is derived from an EMBL/GenBank/DDBJ whole genome shotgun (WGS) entry which is preliminary data.</text>
</comment>
<keyword evidence="9" id="KW-1185">Reference proteome</keyword>
<dbReference type="PANTHER" id="PTHR48182:SF2">
    <property type="entry name" value="PROTEIN SERAC1"/>
    <property type="match status" value="1"/>
</dbReference>
<evidence type="ECO:0000313" key="9">
    <source>
        <dbReference type="Proteomes" id="UP000654918"/>
    </source>
</evidence>
<name>A0A8H6MS78_9PEZI</name>
<evidence type="ECO:0000256" key="7">
    <source>
        <dbReference type="SAM" id="MobiDB-lite"/>
    </source>
</evidence>
<feature type="region of interest" description="Disordered" evidence="7">
    <location>
        <begin position="57"/>
        <end position="77"/>
    </location>
</feature>
<gene>
    <name evidence="8" type="ORF">CPLU01_15835</name>
</gene>
<evidence type="ECO:0000256" key="2">
    <source>
        <dbReference type="ARBA" id="ARBA00004240"/>
    </source>
</evidence>
<keyword evidence="5" id="KW-0496">Mitochondrion</keyword>
<organism evidence="8 9">
    <name type="scientific">Colletotrichum plurivorum</name>
    <dbReference type="NCBI Taxonomy" id="2175906"/>
    <lineage>
        <taxon>Eukaryota</taxon>
        <taxon>Fungi</taxon>
        <taxon>Dikarya</taxon>
        <taxon>Ascomycota</taxon>
        <taxon>Pezizomycotina</taxon>
        <taxon>Sordariomycetes</taxon>
        <taxon>Hypocreomycetidae</taxon>
        <taxon>Glomerellales</taxon>
        <taxon>Glomerellaceae</taxon>
        <taxon>Colletotrichum</taxon>
        <taxon>Colletotrichum orchidearum species complex</taxon>
    </lineage>
</organism>
<sequence length="162" mass="17814">MEDARYGLYEVAGGGKDPDLDIVFVHGLNGHPFNTWKTSEFVSRFFKGKAVEGRTAEQSASVSSHTSPRDSTDSVASGSQLDECFWPRDLLANDFPRARIFTYGYDSSVSHFFEGAANVSNIRDHARDLLLRLSGDRSDCGNRRLIFVAHSLGGLVVKAACH</sequence>
<evidence type="ECO:0000256" key="6">
    <source>
        <dbReference type="ARBA" id="ARBA00023136"/>
    </source>
</evidence>
<evidence type="ECO:0000256" key="1">
    <source>
        <dbReference type="ARBA" id="ARBA00004173"/>
    </source>
</evidence>
<protein>
    <submittedName>
        <fullName evidence="8">Nb-arc and ankyrin domain protein</fullName>
    </submittedName>
</protein>
<dbReference type="GO" id="GO:0016020">
    <property type="term" value="C:membrane"/>
    <property type="evidence" value="ECO:0007669"/>
    <property type="project" value="UniProtKB-SubCell"/>
</dbReference>
<reference evidence="8" key="1">
    <citation type="journal article" date="2020" name="Phytopathology">
        <title>Genome Sequence Resources of Colletotrichum truncatum, C. plurivorum, C. musicola, and C. sojae: Four Species Pathogenic to Soybean (Glycine max).</title>
        <authorList>
            <person name="Rogerio F."/>
            <person name="Boufleur T.R."/>
            <person name="Ciampi-Guillardi M."/>
            <person name="Sukno S.A."/>
            <person name="Thon M.R."/>
            <person name="Massola Junior N.S."/>
            <person name="Baroncelli R."/>
        </authorList>
    </citation>
    <scope>NUCLEOTIDE SEQUENCE</scope>
    <source>
        <strain evidence="8">LFN00145</strain>
    </source>
</reference>